<dbReference type="EMBL" id="CP012830">
    <property type="protein sequence ID" value="ALI04608.1"/>
    <property type="molecule type" value="Genomic_DNA"/>
</dbReference>
<reference evidence="2" key="1">
    <citation type="submission" date="2015-09" db="EMBL/GenBank/DDBJ databases">
        <title>Whole genome sequence of Pseudomonas fluorescens FW300-N2E3.</title>
        <authorList>
            <person name="Ray J."/>
            <person name="Melnyk R."/>
            <person name="Deutschbauer A."/>
        </authorList>
    </citation>
    <scope>NUCLEOTIDE SEQUENCE [LARGE SCALE GENOMIC DNA]</scope>
    <source>
        <strain evidence="2">FW300-N2E3</strain>
    </source>
</reference>
<protein>
    <submittedName>
        <fullName evidence="1">Uncharacterized protein</fullName>
    </submittedName>
</protein>
<dbReference type="Proteomes" id="UP000066487">
    <property type="component" value="Chromosome"/>
</dbReference>
<accession>A0A0N9WPF3</accession>
<evidence type="ECO:0000313" key="1">
    <source>
        <dbReference type="EMBL" id="ALI04608.1"/>
    </source>
</evidence>
<gene>
    <name evidence="1" type="ORF">AO353_27455</name>
</gene>
<organism evidence="1 2">
    <name type="scientific">Pseudomonas fluorescens</name>
    <dbReference type="NCBI Taxonomy" id="294"/>
    <lineage>
        <taxon>Bacteria</taxon>
        <taxon>Pseudomonadati</taxon>
        <taxon>Pseudomonadota</taxon>
        <taxon>Gammaproteobacteria</taxon>
        <taxon>Pseudomonadales</taxon>
        <taxon>Pseudomonadaceae</taxon>
        <taxon>Pseudomonas</taxon>
    </lineage>
</organism>
<dbReference type="AlphaFoldDB" id="A0A0N9WPF3"/>
<evidence type="ECO:0000313" key="2">
    <source>
        <dbReference type="Proteomes" id="UP000066487"/>
    </source>
</evidence>
<dbReference type="RefSeq" id="WP_054597808.1">
    <property type="nucleotide sequence ID" value="NZ_CP012830.1"/>
</dbReference>
<sequence length="332" mass="37634">MSKQEFDKEKLLENAIHSIQLGVHDYQLCSGTEIRALSSARNLFAGMLLIFKYRIASFAATPAEAVELIYKPKSIVPKIGAAGIEWIPILESNKTIDFRMIGERLDSLGVKTDWKKITTLQHCRNALEHLHPNHGIGEIQRFISELFPILRSFIEDELRRNPAELLGDAWQMLLQTHDFYAQAMHVAVNSWKEAGIKPRAFSVLSTCHCPSCGSKLLQPHPIDIQNGKFGKRDFRFQCVKCSHSSTLIGLIEDKMYESESLRDVPEEDVHCPACHSMKYDGVECSDCGLTPHMPLCRGCFEPLTIYESEHGRLCDACSYHQMADEEFEPHIT</sequence>
<name>A0A0N9WPF3_PSEFL</name>
<dbReference type="OrthoDB" id="5941857at2"/>
<proteinExistence type="predicted"/>
<reference evidence="1 2" key="2">
    <citation type="journal article" date="2018" name="Nature">
        <title>Mutant phenotypes for thousands of bacterial genes of unknown function.</title>
        <authorList>
            <person name="Price M.N."/>
            <person name="Wetmore K.M."/>
            <person name="Waters R.J."/>
            <person name="Callaghan M."/>
            <person name="Ray J."/>
            <person name="Liu H."/>
            <person name="Kuehl J.V."/>
            <person name="Melnyk R.A."/>
            <person name="Lamson J.S."/>
            <person name="Suh Y."/>
            <person name="Carlson H.K."/>
            <person name="Esquivel Z."/>
            <person name="Sadeeshkumar H."/>
            <person name="Chakraborty R."/>
            <person name="Zane G.M."/>
            <person name="Rubin B.E."/>
            <person name="Wall J.D."/>
            <person name="Visel A."/>
            <person name="Bristow J."/>
            <person name="Blow M.J."/>
            <person name="Arkin A.P."/>
            <person name="Deutschbauer A.M."/>
        </authorList>
    </citation>
    <scope>NUCLEOTIDE SEQUENCE [LARGE SCALE GENOMIC DNA]</scope>
    <source>
        <strain evidence="1 2">FW300-N2E3</strain>
    </source>
</reference>